<dbReference type="EMBL" id="LAZR01038860">
    <property type="protein sequence ID" value="KKL18463.1"/>
    <property type="molecule type" value="Genomic_DNA"/>
</dbReference>
<dbReference type="AlphaFoldDB" id="A0A0F9E302"/>
<reference evidence="1" key="1">
    <citation type="journal article" date="2015" name="Nature">
        <title>Complex archaea that bridge the gap between prokaryotes and eukaryotes.</title>
        <authorList>
            <person name="Spang A."/>
            <person name="Saw J.H."/>
            <person name="Jorgensen S.L."/>
            <person name="Zaremba-Niedzwiedzka K."/>
            <person name="Martijn J."/>
            <person name="Lind A.E."/>
            <person name="van Eijk R."/>
            <person name="Schleper C."/>
            <person name="Guy L."/>
            <person name="Ettema T.J."/>
        </authorList>
    </citation>
    <scope>NUCLEOTIDE SEQUENCE</scope>
</reference>
<evidence type="ECO:0000313" key="1">
    <source>
        <dbReference type="EMBL" id="KKL18463.1"/>
    </source>
</evidence>
<proteinExistence type="predicted"/>
<feature type="non-terminal residue" evidence="1">
    <location>
        <position position="36"/>
    </location>
</feature>
<comment type="caution">
    <text evidence="1">The sequence shown here is derived from an EMBL/GenBank/DDBJ whole genome shotgun (WGS) entry which is preliminary data.</text>
</comment>
<organism evidence="1">
    <name type="scientific">marine sediment metagenome</name>
    <dbReference type="NCBI Taxonomy" id="412755"/>
    <lineage>
        <taxon>unclassified sequences</taxon>
        <taxon>metagenomes</taxon>
        <taxon>ecological metagenomes</taxon>
    </lineage>
</organism>
<protein>
    <submittedName>
        <fullName evidence="1">Uncharacterized protein</fullName>
    </submittedName>
</protein>
<name>A0A0F9E302_9ZZZZ</name>
<sequence>MKAEVVVAAAIAKENKILLAKRTTGRNPESIGLYEM</sequence>
<accession>A0A0F9E302</accession>
<gene>
    <name evidence="1" type="ORF">LCGC14_2475240</name>
</gene>